<dbReference type="AlphaFoldDB" id="A0A3B0WP61"/>
<name>A0A3B0WP61_9ZZZZ</name>
<accession>A0A3B0WP61</accession>
<sequence length="76" mass="8769">MKRVLTLVIFILRVLTRQIKDYKIWKGFRLCAIDGSFARLPHEPNIIDAFGVQKGKPNQTDVAMGMISLFEKRYAT</sequence>
<gene>
    <name evidence="1" type="ORF">MNBD_GAMMA07-2373</name>
</gene>
<organism evidence="1">
    <name type="scientific">hydrothermal vent metagenome</name>
    <dbReference type="NCBI Taxonomy" id="652676"/>
    <lineage>
        <taxon>unclassified sequences</taxon>
        <taxon>metagenomes</taxon>
        <taxon>ecological metagenomes</taxon>
    </lineage>
</organism>
<evidence type="ECO:0000313" key="1">
    <source>
        <dbReference type="EMBL" id="VAW57768.1"/>
    </source>
</evidence>
<proteinExistence type="predicted"/>
<dbReference type="EMBL" id="UOFF01000452">
    <property type="protein sequence ID" value="VAW57768.1"/>
    <property type="molecule type" value="Genomic_DNA"/>
</dbReference>
<reference evidence="1" key="1">
    <citation type="submission" date="2018-06" db="EMBL/GenBank/DDBJ databases">
        <authorList>
            <person name="Zhirakovskaya E."/>
        </authorList>
    </citation>
    <scope>NUCLEOTIDE SEQUENCE</scope>
</reference>
<protein>
    <submittedName>
        <fullName evidence="1">Uncharacterized protein</fullName>
    </submittedName>
</protein>